<dbReference type="KEGG" id="aay:WYH_00758"/>
<dbReference type="PANTHER" id="PTHR43768">
    <property type="entry name" value="TREHALOSE 6-PHOSPHATE PHOSPHATASE"/>
    <property type="match status" value="1"/>
</dbReference>
<organism evidence="3 4">
    <name type="scientific">Croceibacterium atlanticum</name>
    <dbReference type="NCBI Taxonomy" id="1267766"/>
    <lineage>
        <taxon>Bacteria</taxon>
        <taxon>Pseudomonadati</taxon>
        <taxon>Pseudomonadota</taxon>
        <taxon>Alphaproteobacteria</taxon>
        <taxon>Sphingomonadales</taxon>
        <taxon>Erythrobacteraceae</taxon>
        <taxon>Croceibacterium</taxon>
    </lineage>
</organism>
<dbReference type="STRING" id="1267766.WYH_00758"/>
<accession>A0A0F7KRH4</accession>
<keyword evidence="2" id="KW-0479">Metal-binding</keyword>
<evidence type="ECO:0000256" key="1">
    <source>
        <dbReference type="ARBA" id="ARBA00022801"/>
    </source>
</evidence>
<dbReference type="GO" id="GO:0046872">
    <property type="term" value="F:metal ion binding"/>
    <property type="evidence" value="ECO:0007669"/>
    <property type="project" value="UniProtKB-KW"/>
</dbReference>
<keyword evidence="2" id="KW-0460">Magnesium</keyword>
<dbReference type="InterPro" id="IPR036412">
    <property type="entry name" value="HAD-like_sf"/>
</dbReference>
<dbReference type="InterPro" id="IPR003337">
    <property type="entry name" value="Trehalose_PPase"/>
</dbReference>
<dbReference type="InterPro" id="IPR044651">
    <property type="entry name" value="OTSB-like"/>
</dbReference>
<dbReference type="PATRIC" id="fig|1267766.3.peg.766"/>
<comment type="pathway">
    <text evidence="2">Glycan biosynthesis; trehalose biosynthesis.</text>
</comment>
<evidence type="ECO:0000313" key="4">
    <source>
        <dbReference type="Proteomes" id="UP000034392"/>
    </source>
</evidence>
<keyword evidence="1 2" id="KW-0378">Hydrolase</keyword>
<dbReference type="UniPathway" id="UPA00299"/>
<dbReference type="AlphaFoldDB" id="A0A0F7KRH4"/>
<name>A0A0F7KRH4_9SPHN</name>
<dbReference type="Gene3D" id="3.40.50.1000">
    <property type="entry name" value="HAD superfamily/HAD-like"/>
    <property type="match status" value="1"/>
</dbReference>
<dbReference type="PANTHER" id="PTHR43768:SF3">
    <property type="entry name" value="TREHALOSE 6-PHOSPHATE PHOSPHATASE"/>
    <property type="match status" value="1"/>
</dbReference>
<comment type="catalytic activity">
    <reaction evidence="2">
        <text>alpha,alpha-trehalose 6-phosphate + H2O = alpha,alpha-trehalose + phosphate</text>
        <dbReference type="Rhea" id="RHEA:23420"/>
        <dbReference type="ChEBI" id="CHEBI:15377"/>
        <dbReference type="ChEBI" id="CHEBI:16551"/>
        <dbReference type="ChEBI" id="CHEBI:43474"/>
        <dbReference type="ChEBI" id="CHEBI:58429"/>
        <dbReference type="EC" id="3.1.3.12"/>
    </reaction>
</comment>
<evidence type="ECO:0000313" key="3">
    <source>
        <dbReference type="EMBL" id="AKH41812.1"/>
    </source>
</evidence>
<evidence type="ECO:0000256" key="2">
    <source>
        <dbReference type="RuleBase" id="RU361117"/>
    </source>
</evidence>
<gene>
    <name evidence="3" type="primary">otsB</name>
    <name evidence="3" type="ORF">WYH_00758</name>
</gene>
<reference evidence="3" key="1">
    <citation type="submission" date="2015-05" db="EMBL/GenBank/DDBJ databases">
        <title>The complete genome of Altererythrobacter atlanticus strain 26DY36.</title>
        <authorList>
            <person name="Wu Y.-H."/>
            <person name="Cheng H."/>
            <person name="Wu X.-W."/>
        </authorList>
    </citation>
    <scope>NUCLEOTIDE SEQUENCE [LARGE SCALE GENOMIC DNA]</scope>
    <source>
        <strain evidence="3">26DY36</strain>
    </source>
</reference>
<dbReference type="CDD" id="cd01627">
    <property type="entry name" value="HAD_TPP"/>
    <property type="match status" value="1"/>
</dbReference>
<dbReference type="EMBL" id="CP011452">
    <property type="protein sequence ID" value="AKH41812.1"/>
    <property type="molecule type" value="Genomic_DNA"/>
</dbReference>
<dbReference type="Gene3D" id="3.30.70.1020">
    <property type="entry name" value="Trehalose-6-phosphate phosphatase related protein, domain 2"/>
    <property type="match status" value="1"/>
</dbReference>
<keyword evidence="4" id="KW-1185">Reference proteome</keyword>
<comment type="similarity">
    <text evidence="2">Belongs to the trehalose phosphatase family.</text>
</comment>
<dbReference type="EC" id="3.1.3.12" evidence="2"/>
<protein>
    <recommendedName>
        <fullName evidence="2">Trehalose 6-phosphate phosphatase</fullName>
        <ecNumber evidence="2">3.1.3.12</ecNumber>
    </recommendedName>
</protein>
<proteinExistence type="inferred from homology"/>
<sequence length="247" mass="26246">MHGQISLEAPPALEALRGESDVALFLDFDGTLVEIAEGPEKISVPADLGKRLVDLGDRMDGRVALVSGRAIPNLENHLGQLPMARAGSHGIARLLPDGSTLGTEPEALPAAAIALLDDFIRDSGFMLETKPHGAALHYRAAPELEETGLEFAEKLAAEHDLHVKRGKSVIELVRPGADKGGAVRAFMEVPPFAGARPVFVGDDITDEDGFKAAEELGGFGILVGDRSPTSAKYRLPEIADVYDWLGL</sequence>
<dbReference type="InterPro" id="IPR023214">
    <property type="entry name" value="HAD_sf"/>
</dbReference>
<dbReference type="GO" id="GO:0004805">
    <property type="term" value="F:trehalose-phosphatase activity"/>
    <property type="evidence" value="ECO:0007669"/>
    <property type="project" value="UniProtKB-EC"/>
</dbReference>
<dbReference type="Proteomes" id="UP000034392">
    <property type="component" value="Chromosome"/>
</dbReference>
<dbReference type="GO" id="GO:0005992">
    <property type="term" value="P:trehalose biosynthetic process"/>
    <property type="evidence" value="ECO:0007669"/>
    <property type="project" value="UniProtKB-UniPathway"/>
</dbReference>
<dbReference type="SUPFAM" id="SSF56784">
    <property type="entry name" value="HAD-like"/>
    <property type="match status" value="1"/>
</dbReference>
<dbReference type="RefSeq" id="WP_082347796.1">
    <property type="nucleotide sequence ID" value="NZ_CP011452.2"/>
</dbReference>
<dbReference type="OrthoDB" id="9814913at2"/>
<comment type="function">
    <text evidence="2">Removes the phosphate from trehalose 6-phosphate to produce free trehalose.</text>
</comment>
<dbReference type="NCBIfam" id="TIGR00685">
    <property type="entry name" value="T6PP"/>
    <property type="match status" value="1"/>
</dbReference>
<comment type="cofactor">
    <cofactor evidence="2">
        <name>Mg(2+)</name>
        <dbReference type="ChEBI" id="CHEBI:18420"/>
    </cofactor>
</comment>
<dbReference type="Pfam" id="PF02358">
    <property type="entry name" value="Trehalose_PPase"/>
    <property type="match status" value="1"/>
</dbReference>